<dbReference type="GO" id="GO:0005634">
    <property type="term" value="C:nucleus"/>
    <property type="evidence" value="ECO:0007669"/>
    <property type="project" value="TreeGrafter"/>
</dbReference>
<feature type="compositionally biased region" description="Low complexity" evidence="12">
    <location>
        <begin position="378"/>
        <end position="394"/>
    </location>
</feature>
<keyword evidence="4 11" id="KW-0863">Zinc-finger</keyword>
<dbReference type="PANTHER" id="PTHR22748:SF4">
    <property type="entry name" value="DNA-(APURINIC OR APYRIMIDINIC SITE) ENDONUCLEASE 2"/>
    <property type="match status" value="1"/>
</dbReference>
<evidence type="ECO:0000256" key="3">
    <source>
        <dbReference type="ARBA" id="ARBA00022723"/>
    </source>
</evidence>
<dbReference type="STRING" id="436010.A0A165WXT3"/>
<keyword evidence="6" id="KW-0862">Zinc</keyword>
<evidence type="ECO:0000256" key="6">
    <source>
        <dbReference type="ARBA" id="ARBA00022833"/>
    </source>
</evidence>
<evidence type="ECO:0000256" key="2">
    <source>
        <dbReference type="ARBA" id="ARBA00013541"/>
    </source>
</evidence>
<dbReference type="Gene3D" id="3.60.10.10">
    <property type="entry name" value="Endonuclease/exonuclease/phosphatase"/>
    <property type="match status" value="1"/>
</dbReference>
<sequence>LSWNTLKTGDAILDELGADIVCFRGARSPKRALSTRTFALPASYDSFFSFLNSQADYSGVVVCTKQPLTPSMAGEGLTGMVDPKLSRSGMPEAEDEDEGIEDMVPPEAEPGILDLDLAFLDAEGRTLVVDFGLFVLINTYSPVDSPSRTRHTYKMAYNSLLSTRVRRLIAEGREVMSVGDINVYVAAEDHCDGGLESVKGGFYDHAARRWARGLFGEGDAEEEERMLVDVIRMQQPDRKAMYTCWITKISARASNYGTRIDYILVTPALLPWVKGANIESRIQGSDRCPVWVDFKDEIQVVGKTVRLDDVMKHDKEPPRVTSQYWDECFGKQKLLSSFFGHGKGSTKQSVGVAAAGDGVDESPLSAIPEASPMDLDVAATESPTSSQASSTLTSTPPPPTASTSTSSQEVSKPPSSQPPSQLLSVSENSGNQLQNLKAGQTKLSSFFESPLTTTEPAGGGGDCQDDDISKSSSSDAWPTLLAPLQPPLCTLHREPAEGFTVKKAGPNKGKKFSICARPVGPGYHKGGAERMRAKVDHSWKCGYFKWASDAQKEAGSSQGDVACCALVLMA</sequence>
<keyword evidence="15" id="KW-1185">Reference proteome</keyword>
<dbReference type="PROSITE" id="PS51435">
    <property type="entry name" value="AP_NUCLEASE_F1_4"/>
    <property type="match status" value="1"/>
</dbReference>
<evidence type="ECO:0000256" key="1">
    <source>
        <dbReference type="ARBA" id="ARBA00007092"/>
    </source>
</evidence>
<dbReference type="GO" id="GO:0006284">
    <property type="term" value="P:base-excision repair"/>
    <property type="evidence" value="ECO:0007669"/>
    <property type="project" value="TreeGrafter"/>
</dbReference>
<feature type="region of interest" description="Disordered" evidence="12">
    <location>
        <begin position="73"/>
        <end position="92"/>
    </location>
</feature>
<evidence type="ECO:0000313" key="14">
    <source>
        <dbReference type="EMBL" id="KZP08014.1"/>
    </source>
</evidence>
<feature type="compositionally biased region" description="Low complexity" evidence="12">
    <location>
        <begin position="401"/>
        <end position="427"/>
    </location>
</feature>
<dbReference type="EMBL" id="KV417733">
    <property type="protein sequence ID" value="KZP08014.1"/>
    <property type="molecule type" value="Genomic_DNA"/>
</dbReference>
<feature type="non-terminal residue" evidence="14">
    <location>
        <position position="1"/>
    </location>
</feature>
<protein>
    <recommendedName>
        <fullName evidence="2">DNA-(apurinic or apyrimidinic site) endonuclease 2</fullName>
    </recommendedName>
</protein>
<evidence type="ECO:0000256" key="9">
    <source>
        <dbReference type="PIRSR" id="PIRSR604808-2"/>
    </source>
</evidence>
<dbReference type="AlphaFoldDB" id="A0A165WXT3"/>
<feature type="binding site" evidence="9">
    <location>
        <position position="286"/>
    </location>
    <ligand>
        <name>Mg(2+)</name>
        <dbReference type="ChEBI" id="CHEBI:18420"/>
        <label>1</label>
    </ligand>
</feature>
<dbReference type="PROSITE" id="PS51999">
    <property type="entry name" value="ZF_GRF"/>
    <property type="match status" value="1"/>
</dbReference>
<feature type="site" description="Important for catalytic activity" evidence="10">
    <location>
        <position position="261"/>
    </location>
</feature>
<dbReference type="GO" id="GO:0003906">
    <property type="term" value="F:DNA-(apurinic or apyrimidinic site) endonuclease activity"/>
    <property type="evidence" value="ECO:0007669"/>
    <property type="project" value="TreeGrafter"/>
</dbReference>
<organism evidence="14 15">
    <name type="scientific">Athelia psychrophila</name>
    <dbReference type="NCBI Taxonomy" id="1759441"/>
    <lineage>
        <taxon>Eukaryota</taxon>
        <taxon>Fungi</taxon>
        <taxon>Dikarya</taxon>
        <taxon>Basidiomycota</taxon>
        <taxon>Agaricomycotina</taxon>
        <taxon>Agaricomycetes</taxon>
        <taxon>Agaricomycetidae</taxon>
        <taxon>Atheliales</taxon>
        <taxon>Atheliaceae</taxon>
        <taxon>Athelia</taxon>
    </lineage>
</organism>
<dbReference type="Proteomes" id="UP000076532">
    <property type="component" value="Unassembled WGS sequence"/>
</dbReference>
<dbReference type="InterPro" id="IPR004808">
    <property type="entry name" value="AP_endonuc_1"/>
</dbReference>
<dbReference type="GO" id="GO:0008081">
    <property type="term" value="F:phosphoric diester hydrolase activity"/>
    <property type="evidence" value="ECO:0007669"/>
    <property type="project" value="TreeGrafter"/>
</dbReference>
<feature type="region of interest" description="Disordered" evidence="12">
    <location>
        <begin position="450"/>
        <end position="474"/>
    </location>
</feature>
<dbReference type="GO" id="GO:0008311">
    <property type="term" value="F:double-stranded DNA 3'-5' DNA exonuclease activity"/>
    <property type="evidence" value="ECO:0007669"/>
    <property type="project" value="TreeGrafter"/>
</dbReference>
<feature type="region of interest" description="Disordered" evidence="12">
    <location>
        <begin position="378"/>
        <end position="430"/>
    </location>
</feature>
<keyword evidence="7 9" id="KW-0460">Magnesium</keyword>
<feature type="domain" description="GRF-type" evidence="13">
    <location>
        <begin position="489"/>
        <end position="550"/>
    </location>
</feature>
<proteinExistence type="inferred from homology"/>
<evidence type="ECO:0000256" key="7">
    <source>
        <dbReference type="ARBA" id="ARBA00022842"/>
    </source>
</evidence>
<evidence type="ECO:0000259" key="13">
    <source>
        <dbReference type="PROSITE" id="PS51999"/>
    </source>
</evidence>
<feature type="site" description="Transition state stabilizer" evidence="10">
    <location>
        <position position="182"/>
    </location>
</feature>
<keyword evidence="8" id="KW-0539">Nucleus</keyword>
<evidence type="ECO:0000256" key="5">
    <source>
        <dbReference type="ARBA" id="ARBA00022801"/>
    </source>
</evidence>
<dbReference type="InterPro" id="IPR036691">
    <property type="entry name" value="Endo/exonu/phosph_ase_sf"/>
</dbReference>
<dbReference type="SUPFAM" id="SSF56219">
    <property type="entry name" value="DNase I-like"/>
    <property type="match status" value="1"/>
</dbReference>
<comment type="similarity">
    <text evidence="1">Belongs to the DNA repair enzymes AP/ExoA family.</text>
</comment>
<feature type="binding site" evidence="9">
    <location>
        <position position="180"/>
    </location>
    <ligand>
        <name>Mg(2+)</name>
        <dbReference type="ChEBI" id="CHEBI:18420"/>
        <label>1</label>
    </ligand>
</feature>
<dbReference type="InterPro" id="IPR005135">
    <property type="entry name" value="Endo/exonuclease/phosphatase"/>
</dbReference>
<name>A0A165WXT3_9AGAM</name>
<dbReference type="PANTHER" id="PTHR22748">
    <property type="entry name" value="AP ENDONUCLEASE"/>
    <property type="match status" value="1"/>
</dbReference>
<evidence type="ECO:0000256" key="12">
    <source>
        <dbReference type="SAM" id="MobiDB-lite"/>
    </source>
</evidence>
<gene>
    <name evidence="14" type="ORF">FIBSPDRAFT_762035</name>
</gene>
<evidence type="ECO:0000256" key="11">
    <source>
        <dbReference type="PROSITE-ProRule" id="PRU01343"/>
    </source>
</evidence>
<keyword evidence="5" id="KW-0378">Hydrolase</keyword>
<dbReference type="InterPro" id="IPR010666">
    <property type="entry name" value="Znf_GRF"/>
</dbReference>
<feature type="binding site" evidence="9">
    <location>
        <position position="182"/>
    </location>
    <ligand>
        <name>Mg(2+)</name>
        <dbReference type="ChEBI" id="CHEBI:18420"/>
        <label>1</label>
    </ligand>
</feature>
<evidence type="ECO:0000256" key="10">
    <source>
        <dbReference type="PIRSR" id="PIRSR604808-3"/>
    </source>
</evidence>
<evidence type="ECO:0000256" key="4">
    <source>
        <dbReference type="ARBA" id="ARBA00022771"/>
    </source>
</evidence>
<dbReference type="GO" id="GO:0008270">
    <property type="term" value="F:zinc ion binding"/>
    <property type="evidence" value="ECO:0007669"/>
    <property type="project" value="UniProtKB-KW"/>
</dbReference>
<evidence type="ECO:0000313" key="15">
    <source>
        <dbReference type="Proteomes" id="UP000076532"/>
    </source>
</evidence>
<dbReference type="OrthoDB" id="391817at2759"/>
<keyword evidence="9" id="KW-0464">Manganese</keyword>
<evidence type="ECO:0000256" key="8">
    <source>
        <dbReference type="ARBA" id="ARBA00023242"/>
    </source>
</evidence>
<accession>A0A165WXT3</accession>
<comment type="cofactor">
    <cofactor evidence="9">
        <name>Mg(2+)</name>
        <dbReference type="ChEBI" id="CHEBI:18420"/>
    </cofactor>
    <cofactor evidence="9">
        <name>Mn(2+)</name>
        <dbReference type="ChEBI" id="CHEBI:29035"/>
    </cofactor>
    <text evidence="9">Probably binds two magnesium or manganese ions per subunit.</text>
</comment>
<keyword evidence="3 9" id="KW-0479">Metal-binding</keyword>
<reference evidence="14 15" key="1">
    <citation type="journal article" date="2016" name="Mol. Biol. Evol.">
        <title>Comparative Genomics of Early-Diverging Mushroom-Forming Fungi Provides Insights into the Origins of Lignocellulose Decay Capabilities.</title>
        <authorList>
            <person name="Nagy L.G."/>
            <person name="Riley R."/>
            <person name="Tritt A."/>
            <person name="Adam C."/>
            <person name="Daum C."/>
            <person name="Floudas D."/>
            <person name="Sun H."/>
            <person name="Yadav J.S."/>
            <person name="Pangilinan J."/>
            <person name="Larsson K.H."/>
            <person name="Matsuura K."/>
            <person name="Barry K."/>
            <person name="Labutti K."/>
            <person name="Kuo R."/>
            <person name="Ohm R.A."/>
            <person name="Bhattacharya S.S."/>
            <person name="Shirouzu T."/>
            <person name="Yoshinaga Y."/>
            <person name="Martin F.M."/>
            <person name="Grigoriev I.V."/>
            <person name="Hibbett D.S."/>
        </authorList>
    </citation>
    <scope>NUCLEOTIDE SEQUENCE [LARGE SCALE GENOMIC DNA]</scope>
    <source>
        <strain evidence="14 15">CBS 109695</strain>
    </source>
</reference>
<dbReference type="Pfam" id="PF03372">
    <property type="entry name" value="Exo_endo_phos"/>
    <property type="match status" value="1"/>
</dbReference>